<sequence length="128" mass="14093">MTVEPNWCDWHLVVCSMNLENSLIQSLLVVALAPLQKETGVPSHSLMSIQHSATIAVSLSPLSGACSTKDLTAIHEVLENIGYKEYDGVANGLSFQMWTDQMQDSLESAKSRLKKNKFVSDKIMKIGL</sequence>
<dbReference type="EMBL" id="PSQE01000002">
    <property type="protein sequence ID" value="RHN75068.1"/>
    <property type="molecule type" value="Genomic_DNA"/>
</dbReference>
<dbReference type="PANTHER" id="PTHR45863">
    <property type="entry name" value="SERINE/THREONINE-PROTEIN KINASE BSK5"/>
    <property type="match status" value="1"/>
</dbReference>
<reference evidence="9 12" key="1">
    <citation type="journal article" date="2011" name="Nature">
        <title>The Medicago genome provides insight into the evolution of rhizobial symbioses.</title>
        <authorList>
            <person name="Young N.D."/>
            <person name="Debelle F."/>
            <person name="Oldroyd G.E."/>
            <person name="Geurts R."/>
            <person name="Cannon S.B."/>
            <person name="Udvardi M.K."/>
            <person name="Benedito V.A."/>
            <person name="Mayer K.F."/>
            <person name="Gouzy J."/>
            <person name="Schoof H."/>
            <person name="Van de Peer Y."/>
            <person name="Proost S."/>
            <person name="Cook D.R."/>
            <person name="Meyers B.C."/>
            <person name="Spannagl M."/>
            <person name="Cheung F."/>
            <person name="De Mita S."/>
            <person name="Krishnakumar V."/>
            <person name="Gundlach H."/>
            <person name="Zhou S."/>
            <person name="Mudge J."/>
            <person name="Bharti A.K."/>
            <person name="Murray J.D."/>
            <person name="Naoumkina M.A."/>
            <person name="Rosen B."/>
            <person name="Silverstein K.A."/>
            <person name="Tang H."/>
            <person name="Rombauts S."/>
            <person name="Zhao P.X."/>
            <person name="Zhou P."/>
            <person name="Barbe V."/>
            <person name="Bardou P."/>
            <person name="Bechner M."/>
            <person name="Bellec A."/>
            <person name="Berger A."/>
            <person name="Berges H."/>
            <person name="Bidwell S."/>
            <person name="Bisseling T."/>
            <person name="Choisne N."/>
            <person name="Couloux A."/>
            <person name="Denny R."/>
            <person name="Deshpande S."/>
            <person name="Dai X."/>
            <person name="Doyle J.J."/>
            <person name="Dudez A.M."/>
            <person name="Farmer A.D."/>
            <person name="Fouteau S."/>
            <person name="Franken C."/>
            <person name="Gibelin C."/>
            <person name="Gish J."/>
            <person name="Goldstein S."/>
            <person name="Gonzalez A.J."/>
            <person name="Green P.J."/>
            <person name="Hallab A."/>
            <person name="Hartog M."/>
            <person name="Hua A."/>
            <person name="Humphray S.J."/>
            <person name="Jeong D.H."/>
            <person name="Jing Y."/>
            <person name="Jocker A."/>
            <person name="Kenton S.M."/>
            <person name="Kim D.J."/>
            <person name="Klee K."/>
            <person name="Lai H."/>
            <person name="Lang C."/>
            <person name="Lin S."/>
            <person name="Macmil S.L."/>
            <person name="Magdelenat G."/>
            <person name="Matthews L."/>
            <person name="McCorrison J."/>
            <person name="Monaghan E.L."/>
            <person name="Mun J.H."/>
            <person name="Najar F.Z."/>
            <person name="Nicholson C."/>
            <person name="Noirot C."/>
            <person name="O'Bleness M."/>
            <person name="Paule C.R."/>
            <person name="Poulain J."/>
            <person name="Prion F."/>
            <person name="Qin B."/>
            <person name="Qu C."/>
            <person name="Retzel E.F."/>
            <person name="Riddle C."/>
            <person name="Sallet E."/>
            <person name="Samain S."/>
            <person name="Samson N."/>
            <person name="Sanders I."/>
            <person name="Saurat O."/>
            <person name="Scarpelli C."/>
            <person name="Schiex T."/>
            <person name="Segurens B."/>
            <person name="Severin A.J."/>
            <person name="Sherrier D.J."/>
            <person name="Shi R."/>
            <person name="Sims S."/>
            <person name="Singer S.R."/>
            <person name="Sinharoy S."/>
            <person name="Sterck L."/>
            <person name="Viollet A."/>
            <person name="Wang B.B."/>
            <person name="Wang K."/>
            <person name="Wang M."/>
            <person name="Wang X."/>
            <person name="Warfsmann J."/>
            <person name="Weissenbach J."/>
            <person name="White D.D."/>
            <person name="White J.D."/>
            <person name="Wiley G.B."/>
            <person name="Wincker P."/>
            <person name="Xing Y."/>
            <person name="Yang L."/>
            <person name="Yao Z."/>
            <person name="Ying F."/>
            <person name="Zhai J."/>
            <person name="Zhou L."/>
            <person name="Zuber A."/>
            <person name="Denarie J."/>
            <person name="Dixon R.A."/>
            <person name="May G.D."/>
            <person name="Schwartz D.C."/>
            <person name="Rogers J."/>
            <person name="Quetier F."/>
            <person name="Town C.D."/>
            <person name="Roe B.A."/>
        </authorList>
    </citation>
    <scope>NUCLEOTIDE SEQUENCE [LARGE SCALE GENOMIC DNA]</scope>
    <source>
        <strain evidence="9">A17</strain>
        <strain evidence="11 12">cv. Jemalong A17</strain>
    </source>
</reference>
<keyword evidence="12" id="KW-1185">Reference proteome</keyword>
<evidence type="ECO:0000256" key="1">
    <source>
        <dbReference type="ARBA" id="ARBA00004308"/>
    </source>
</evidence>
<dbReference type="Gramene" id="rna11220">
    <property type="protein sequence ID" value="RHN75068.1"/>
    <property type="gene ID" value="gene11220"/>
</dbReference>
<dbReference type="GO" id="GO:0004672">
    <property type="term" value="F:protein kinase activity"/>
    <property type="evidence" value="ECO:0007669"/>
    <property type="project" value="InterPro"/>
</dbReference>
<dbReference type="GO" id="GO:0012505">
    <property type="term" value="C:endomembrane system"/>
    <property type="evidence" value="ECO:0007669"/>
    <property type="project" value="UniProtKB-SubCell"/>
</dbReference>
<dbReference type="Proteomes" id="UP000002051">
    <property type="component" value="Chromosome 2"/>
</dbReference>
<accession>A0A072V9I3</accession>
<evidence type="ECO:0000256" key="3">
    <source>
        <dbReference type="ARBA" id="ARBA00022679"/>
    </source>
</evidence>
<dbReference type="STRING" id="3880.A0A072V9I3"/>
<evidence type="ECO:0000259" key="8">
    <source>
        <dbReference type="Pfam" id="PF25575"/>
    </source>
</evidence>
<evidence type="ECO:0000313" key="11">
    <source>
        <dbReference type="EnsemblPlants" id="KEH38709"/>
    </source>
</evidence>
<evidence type="ECO:0000256" key="6">
    <source>
        <dbReference type="ARBA" id="ARBA00022840"/>
    </source>
</evidence>
<evidence type="ECO:0000313" key="9">
    <source>
        <dbReference type="EMBL" id="KEH38709.1"/>
    </source>
</evidence>
<evidence type="ECO:0000256" key="4">
    <source>
        <dbReference type="ARBA" id="ARBA00022741"/>
    </source>
</evidence>
<keyword evidence="7" id="KW-0472">Membrane</keyword>
<protein>
    <submittedName>
        <fullName evidence="9">Kinase, putative</fullName>
    </submittedName>
</protein>
<evidence type="ECO:0000256" key="7">
    <source>
        <dbReference type="ARBA" id="ARBA00023136"/>
    </source>
</evidence>
<feature type="domain" description="Serine/threonine-protein kinase BSK1-like TPR repeats" evidence="8">
    <location>
        <begin position="65"/>
        <end position="110"/>
    </location>
</feature>
<reference evidence="11" key="3">
    <citation type="submission" date="2015-04" db="UniProtKB">
        <authorList>
            <consortium name="EnsemblPlants"/>
        </authorList>
    </citation>
    <scope>IDENTIFICATION</scope>
    <source>
        <strain evidence="11">cv. Jemalong A17</strain>
    </source>
</reference>
<keyword evidence="4" id="KW-0547">Nucleotide-binding</keyword>
<evidence type="ECO:0000313" key="12">
    <source>
        <dbReference type="Proteomes" id="UP000002051"/>
    </source>
</evidence>
<dbReference type="AlphaFoldDB" id="A0A072V9I3"/>
<dbReference type="GO" id="GO:0005524">
    <property type="term" value="F:ATP binding"/>
    <property type="evidence" value="ECO:0007669"/>
    <property type="project" value="UniProtKB-KW"/>
</dbReference>
<dbReference type="EMBL" id="CM001218">
    <property type="protein sequence ID" value="KEH38709.1"/>
    <property type="molecule type" value="Genomic_DNA"/>
</dbReference>
<keyword evidence="5 9" id="KW-0418">Kinase</keyword>
<reference evidence="9 12" key="2">
    <citation type="journal article" date="2014" name="BMC Genomics">
        <title>An improved genome release (version Mt4.0) for the model legume Medicago truncatula.</title>
        <authorList>
            <person name="Tang H."/>
            <person name="Krishnakumar V."/>
            <person name="Bidwell S."/>
            <person name="Rosen B."/>
            <person name="Chan A."/>
            <person name="Zhou S."/>
            <person name="Gentzbittel L."/>
            <person name="Childs K.L."/>
            <person name="Yandell M."/>
            <person name="Gundlach H."/>
            <person name="Mayer K.F."/>
            <person name="Schwartz D.C."/>
            <person name="Town C.D."/>
        </authorList>
    </citation>
    <scope>GENOME REANNOTATION</scope>
    <source>
        <strain evidence="9">A17</strain>
        <strain evidence="11 12">cv. Jemalong A17</strain>
    </source>
</reference>
<gene>
    <name evidence="9" type="ordered locus">MTR_2g078950</name>
    <name evidence="10" type="ORF">MtrunA17_Chr2g0317141</name>
</gene>
<dbReference type="InterPro" id="IPR058209">
    <property type="entry name" value="TPR_BSK1_C"/>
</dbReference>
<proteinExistence type="predicted"/>
<organism evidence="9 12">
    <name type="scientific">Medicago truncatula</name>
    <name type="common">Barrel medic</name>
    <name type="synonym">Medicago tribuloides</name>
    <dbReference type="NCBI Taxonomy" id="3880"/>
    <lineage>
        <taxon>Eukaryota</taxon>
        <taxon>Viridiplantae</taxon>
        <taxon>Streptophyta</taxon>
        <taxon>Embryophyta</taxon>
        <taxon>Tracheophyta</taxon>
        <taxon>Spermatophyta</taxon>
        <taxon>Magnoliopsida</taxon>
        <taxon>eudicotyledons</taxon>
        <taxon>Gunneridae</taxon>
        <taxon>Pentapetalae</taxon>
        <taxon>rosids</taxon>
        <taxon>fabids</taxon>
        <taxon>Fabales</taxon>
        <taxon>Fabaceae</taxon>
        <taxon>Papilionoideae</taxon>
        <taxon>50 kb inversion clade</taxon>
        <taxon>NPAAA clade</taxon>
        <taxon>Hologalegina</taxon>
        <taxon>IRL clade</taxon>
        <taxon>Trifolieae</taxon>
        <taxon>Medicago</taxon>
    </lineage>
</organism>
<dbReference type="PANTHER" id="PTHR45863:SF47">
    <property type="entry name" value="SERINE_THREONINE-PROTEIN KINASE BSK3"/>
    <property type="match status" value="1"/>
</dbReference>
<evidence type="ECO:0000313" key="10">
    <source>
        <dbReference type="EMBL" id="RHN75068.1"/>
    </source>
</evidence>
<dbReference type="HOGENOM" id="CLU_1962833_0_0_1"/>
<dbReference type="GO" id="GO:0009742">
    <property type="term" value="P:brassinosteroid mediated signaling pathway"/>
    <property type="evidence" value="ECO:0007669"/>
    <property type="project" value="InterPro"/>
</dbReference>
<comment type="subcellular location">
    <subcellularLocation>
        <location evidence="1">Endomembrane system</location>
    </subcellularLocation>
</comment>
<dbReference type="InterPro" id="IPR045845">
    <property type="entry name" value="BSK"/>
</dbReference>
<keyword evidence="3" id="KW-0808">Transferase</keyword>
<keyword evidence="2" id="KW-1003">Cell membrane</keyword>
<name>A0A072V9I3_MEDTR</name>
<keyword evidence="6" id="KW-0067">ATP-binding</keyword>
<evidence type="ECO:0000256" key="2">
    <source>
        <dbReference type="ARBA" id="ARBA00022475"/>
    </source>
</evidence>
<evidence type="ECO:0000256" key="5">
    <source>
        <dbReference type="ARBA" id="ARBA00022777"/>
    </source>
</evidence>
<dbReference type="Proteomes" id="UP000265566">
    <property type="component" value="Chromosome 2"/>
</dbReference>
<dbReference type="EnsemblPlants" id="KEH38709">
    <property type="protein sequence ID" value="KEH38709"/>
    <property type="gene ID" value="MTR_2g078950"/>
</dbReference>
<reference evidence="10" key="4">
    <citation type="journal article" date="2018" name="Nat. Plants">
        <title>Whole-genome landscape of Medicago truncatula symbiotic genes.</title>
        <authorList>
            <person name="Pecrix Y."/>
            <person name="Gamas P."/>
            <person name="Carrere S."/>
        </authorList>
    </citation>
    <scope>NUCLEOTIDE SEQUENCE</scope>
    <source>
        <tissue evidence="10">Leaves</tissue>
    </source>
</reference>
<dbReference type="Pfam" id="PF25575">
    <property type="entry name" value="TPR_BSK1_C"/>
    <property type="match status" value="1"/>
</dbReference>